<dbReference type="PANTHER" id="PTHR43179">
    <property type="entry name" value="RHAMNOSYLTRANSFERASE WBBL"/>
    <property type="match status" value="1"/>
</dbReference>
<evidence type="ECO:0000313" key="7">
    <source>
        <dbReference type="EMBL" id="CAB4992644.1"/>
    </source>
</evidence>
<gene>
    <name evidence="5" type="ORF">UFOPK2925_01402</name>
    <name evidence="6" type="ORF">UFOPK3317_00652</name>
    <name evidence="7" type="ORF">UFOPK3974_01014</name>
</gene>
<dbReference type="EMBL" id="CAEZZU010000250">
    <property type="protein sequence ID" value="CAB4790345.1"/>
    <property type="molecule type" value="Genomic_DNA"/>
</dbReference>
<proteinExistence type="inferred from homology"/>
<feature type="domain" description="Glycosyltransferase 2-like" evidence="4">
    <location>
        <begin position="20"/>
        <end position="141"/>
    </location>
</feature>
<name>A0A6J6X2T5_9ZZZZ</name>
<accession>A0A6J6X2T5</accession>
<evidence type="ECO:0000313" key="6">
    <source>
        <dbReference type="EMBL" id="CAB4865909.1"/>
    </source>
</evidence>
<dbReference type="Pfam" id="PF00535">
    <property type="entry name" value="Glycos_transf_2"/>
    <property type="match status" value="1"/>
</dbReference>
<evidence type="ECO:0000256" key="2">
    <source>
        <dbReference type="ARBA" id="ARBA00022676"/>
    </source>
</evidence>
<dbReference type="AlphaFoldDB" id="A0A6J6X2T5"/>
<evidence type="ECO:0000313" key="5">
    <source>
        <dbReference type="EMBL" id="CAB4790345.1"/>
    </source>
</evidence>
<keyword evidence="3" id="KW-0808">Transferase</keyword>
<dbReference type="PANTHER" id="PTHR43179:SF12">
    <property type="entry name" value="GALACTOFURANOSYLTRANSFERASE GLFT2"/>
    <property type="match status" value="1"/>
</dbReference>
<dbReference type="Gene3D" id="3.90.550.10">
    <property type="entry name" value="Spore Coat Polysaccharide Biosynthesis Protein SpsA, Chain A"/>
    <property type="match status" value="2"/>
</dbReference>
<dbReference type="GO" id="GO:0016757">
    <property type="term" value="F:glycosyltransferase activity"/>
    <property type="evidence" value="ECO:0007669"/>
    <property type="project" value="UniProtKB-KW"/>
</dbReference>
<dbReference type="InterPro" id="IPR001173">
    <property type="entry name" value="Glyco_trans_2-like"/>
</dbReference>
<dbReference type="SUPFAM" id="SSF53448">
    <property type="entry name" value="Nucleotide-diphospho-sugar transferases"/>
    <property type="match status" value="1"/>
</dbReference>
<sequence length="437" mass="47142">MNKGLDSAIQSQGAKPRVRVVVVDYDGGETTLACLRSLTATNWPEDSLEIVLVDNASTDPVTGLVRSELPRIRVIESSENLGFGGGCNLGIGDLAGVDYVALINNDITVEPEWLSPLVDAVAKDPRIGASSPKIILASRYRKISLRSDVSTHGRGDKRTLGIRIDAARVGGVDVTSDLRYISGTWGPELQSDGSLSVWTNGLAELLIPFSEEGTEECELLLSALGPVEVFVDEAGAETNSASRKISSQPQWVSIQATRPTIEVIQNTGTEIISDGFGVDRGYLEIDNGLHDLPGEITAWCGGAVLLKSEYLRTSGRFDSSLFLYYEDVDLSLRGSTLGWRYVYEPASVVHHIHAATASRNWGRSEQLKERNRLVVLRRHAGLMAATKAWINTAGATAGFAKRDIVSPMLHGEKPRPAYVVARLRALSGAAASFLSGR</sequence>
<comment type="similarity">
    <text evidence="1">Belongs to the glycosyltransferase 2 family.</text>
</comment>
<evidence type="ECO:0000259" key="4">
    <source>
        <dbReference type="Pfam" id="PF00535"/>
    </source>
</evidence>
<evidence type="ECO:0000256" key="1">
    <source>
        <dbReference type="ARBA" id="ARBA00006739"/>
    </source>
</evidence>
<evidence type="ECO:0000256" key="3">
    <source>
        <dbReference type="ARBA" id="ARBA00022679"/>
    </source>
</evidence>
<organism evidence="5">
    <name type="scientific">freshwater metagenome</name>
    <dbReference type="NCBI Taxonomy" id="449393"/>
    <lineage>
        <taxon>unclassified sequences</taxon>
        <taxon>metagenomes</taxon>
        <taxon>ecological metagenomes</taxon>
    </lineage>
</organism>
<dbReference type="EMBL" id="CAFBLK010000092">
    <property type="protein sequence ID" value="CAB4865909.1"/>
    <property type="molecule type" value="Genomic_DNA"/>
</dbReference>
<dbReference type="InterPro" id="IPR029044">
    <property type="entry name" value="Nucleotide-diphossugar_trans"/>
</dbReference>
<dbReference type="EMBL" id="CAFBOR010000140">
    <property type="protein sequence ID" value="CAB4992644.1"/>
    <property type="molecule type" value="Genomic_DNA"/>
</dbReference>
<keyword evidence="2" id="KW-0328">Glycosyltransferase</keyword>
<reference evidence="5" key="1">
    <citation type="submission" date="2020-05" db="EMBL/GenBank/DDBJ databases">
        <authorList>
            <person name="Chiriac C."/>
            <person name="Salcher M."/>
            <person name="Ghai R."/>
            <person name="Kavagutti S V."/>
        </authorList>
    </citation>
    <scope>NUCLEOTIDE SEQUENCE</scope>
</reference>
<protein>
    <submittedName>
        <fullName evidence="5">Unannotated protein</fullName>
    </submittedName>
</protein>